<keyword evidence="2" id="KW-1185">Reference proteome</keyword>
<protein>
    <recommendedName>
        <fullName evidence="3">Immunity protein 42</fullName>
    </recommendedName>
</protein>
<name>A0A1M4XQ49_9FIRM</name>
<reference evidence="2" key="1">
    <citation type="submission" date="2016-11" db="EMBL/GenBank/DDBJ databases">
        <authorList>
            <person name="Varghese N."/>
            <person name="Submissions S."/>
        </authorList>
    </citation>
    <scope>NUCLEOTIDE SEQUENCE [LARGE SCALE GENOMIC DNA]</scope>
    <source>
        <strain evidence="2">DSM 18095</strain>
    </source>
</reference>
<proteinExistence type="predicted"/>
<evidence type="ECO:0000313" key="1">
    <source>
        <dbReference type="EMBL" id="SHE95403.1"/>
    </source>
</evidence>
<gene>
    <name evidence="1" type="ORF">SAMN02745784_02335</name>
</gene>
<dbReference type="RefSeq" id="WP_072976451.1">
    <property type="nucleotide sequence ID" value="NZ_FQTY01000012.1"/>
</dbReference>
<dbReference type="STRING" id="1123404.SAMN02745784_02335"/>
<accession>A0A1M4XQ49</accession>
<dbReference type="EMBL" id="FQTY01000012">
    <property type="protein sequence ID" value="SHE95403.1"/>
    <property type="molecule type" value="Genomic_DNA"/>
</dbReference>
<evidence type="ECO:0000313" key="2">
    <source>
        <dbReference type="Proteomes" id="UP000184114"/>
    </source>
</evidence>
<dbReference type="Proteomes" id="UP000184114">
    <property type="component" value="Unassembled WGS sequence"/>
</dbReference>
<dbReference type="AlphaFoldDB" id="A0A1M4XQ49"/>
<dbReference type="GeneID" id="90994151"/>
<organism evidence="1 2">
    <name type="scientific">Tissierella praeacuta DSM 18095</name>
    <dbReference type="NCBI Taxonomy" id="1123404"/>
    <lineage>
        <taxon>Bacteria</taxon>
        <taxon>Bacillati</taxon>
        <taxon>Bacillota</taxon>
        <taxon>Tissierellia</taxon>
        <taxon>Tissierellales</taxon>
        <taxon>Tissierellaceae</taxon>
        <taxon>Tissierella</taxon>
    </lineage>
</organism>
<evidence type="ECO:0008006" key="3">
    <source>
        <dbReference type="Google" id="ProtNLM"/>
    </source>
</evidence>
<sequence length="178" mass="21451">MKRYISIRHWDYWFGIYGFCEFPSEVEFDITTDLEGEDIVFHFDLMDLDCMEYFIGNNLYIEKEDKEYNKFLEAHEKLLNGLEFHLVTIIRYPTKISGDNVSYKMFPKYKRGCLLDIKNNKGESSYYADIFINKRNDLAPWKLIYHMKKIMLDLFGREVDLEITDIPSYEETLNSFFE</sequence>